<protein>
    <submittedName>
        <fullName evidence="2">Uncharacterized protein</fullName>
    </submittedName>
</protein>
<name>A0A2M9BZ92_9MICO</name>
<gene>
    <name evidence="2" type="ORF">CLV54_1051</name>
</gene>
<accession>A0A2M9BZ92</accession>
<dbReference type="AlphaFoldDB" id="A0A2M9BZ92"/>
<keyword evidence="3" id="KW-1185">Reference proteome</keyword>
<evidence type="ECO:0000313" key="2">
    <source>
        <dbReference type="EMBL" id="PJJ63386.1"/>
    </source>
</evidence>
<evidence type="ECO:0000313" key="3">
    <source>
        <dbReference type="Proteomes" id="UP000230161"/>
    </source>
</evidence>
<sequence>MAGMVLQAGDASSTVSLSDLPSVDPSQATRALKGARTQRAG</sequence>
<dbReference type="EMBL" id="PGFB01000002">
    <property type="protein sequence ID" value="PJJ63386.1"/>
    <property type="molecule type" value="Genomic_DNA"/>
</dbReference>
<evidence type="ECO:0000256" key="1">
    <source>
        <dbReference type="SAM" id="MobiDB-lite"/>
    </source>
</evidence>
<feature type="region of interest" description="Disordered" evidence="1">
    <location>
        <begin position="1"/>
        <end position="41"/>
    </location>
</feature>
<reference evidence="2 3" key="1">
    <citation type="submission" date="2017-11" db="EMBL/GenBank/DDBJ databases">
        <title>Genomic Encyclopedia of Archaeal and Bacterial Type Strains, Phase II (KMG-II): From Individual Species to Whole Genera.</title>
        <authorList>
            <person name="Goeker M."/>
        </authorList>
    </citation>
    <scope>NUCLEOTIDE SEQUENCE [LARGE SCALE GENOMIC DNA]</scope>
    <source>
        <strain evidence="2 3">DSM 25625</strain>
    </source>
</reference>
<dbReference type="Proteomes" id="UP000230161">
    <property type="component" value="Unassembled WGS sequence"/>
</dbReference>
<feature type="compositionally biased region" description="Polar residues" evidence="1">
    <location>
        <begin position="10"/>
        <end position="29"/>
    </location>
</feature>
<organism evidence="2 3">
    <name type="scientific">Compostimonas suwonensis</name>
    <dbReference type="NCBI Taxonomy" id="1048394"/>
    <lineage>
        <taxon>Bacteria</taxon>
        <taxon>Bacillati</taxon>
        <taxon>Actinomycetota</taxon>
        <taxon>Actinomycetes</taxon>
        <taxon>Micrococcales</taxon>
        <taxon>Microbacteriaceae</taxon>
        <taxon>Compostimonas</taxon>
    </lineage>
</organism>
<proteinExistence type="predicted"/>
<comment type="caution">
    <text evidence="2">The sequence shown here is derived from an EMBL/GenBank/DDBJ whole genome shotgun (WGS) entry which is preliminary data.</text>
</comment>